<dbReference type="EMBL" id="VJMH01005184">
    <property type="protein sequence ID" value="KAF0699339.1"/>
    <property type="molecule type" value="Genomic_DNA"/>
</dbReference>
<reference evidence="2" key="2">
    <citation type="submission" date="2019-06" db="EMBL/GenBank/DDBJ databases">
        <title>Genomics analysis of Aphanomyces spp. identifies a new class of oomycete effector associated with host adaptation.</title>
        <authorList>
            <person name="Gaulin E."/>
        </authorList>
    </citation>
    <scope>NUCLEOTIDE SEQUENCE</scope>
    <source>
        <strain evidence="2">CBS 578.67</strain>
    </source>
</reference>
<evidence type="ECO:0000313" key="4">
    <source>
        <dbReference type="Proteomes" id="UP000332933"/>
    </source>
</evidence>
<reference evidence="3 4" key="1">
    <citation type="submission" date="2019-03" db="EMBL/GenBank/DDBJ databases">
        <authorList>
            <person name="Gaulin E."/>
            <person name="Dumas B."/>
        </authorList>
    </citation>
    <scope>NUCLEOTIDE SEQUENCE [LARGE SCALE GENOMIC DNA]</scope>
    <source>
        <strain evidence="3">CBS 568.67</strain>
    </source>
</reference>
<proteinExistence type="predicted"/>
<keyword evidence="4" id="KW-1185">Reference proteome</keyword>
<dbReference type="EMBL" id="CAADRA010005205">
    <property type="protein sequence ID" value="VFT86967.1"/>
    <property type="molecule type" value="Genomic_DNA"/>
</dbReference>
<sequence>MASPLIESSKTVLEHVTFPSQATEVFRIFVNDSISPVLHLVLESKRTKQQWECHLIHVKAHAPADVDYVLPDALVLGALKRGLDANVAGNAKLTDCSVDAHEESNDMRLVLKLQIYGGLEATYAFEMEALVVSTSAILAAKIEDLEADDKVSKAEIKALKAETKAQKAEMKDLKAAVQEMLARSTKKRKDMT</sequence>
<dbReference type="AlphaFoldDB" id="A0A485KPK3"/>
<accession>A0A485KPK3</accession>
<protein>
    <submittedName>
        <fullName evidence="3">Aste57867_10091 protein</fullName>
    </submittedName>
</protein>
<feature type="coiled-coil region" evidence="1">
    <location>
        <begin position="142"/>
        <end position="183"/>
    </location>
</feature>
<evidence type="ECO:0000313" key="3">
    <source>
        <dbReference type="EMBL" id="VFT86967.1"/>
    </source>
</evidence>
<dbReference type="Proteomes" id="UP000332933">
    <property type="component" value="Unassembled WGS sequence"/>
</dbReference>
<gene>
    <name evidence="3" type="primary">Aste57867_10091</name>
    <name evidence="2" type="ORF">As57867_010052</name>
    <name evidence="3" type="ORF">ASTE57867_10091</name>
</gene>
<organism evidence="3 4">
    <name type="scientific">Aphanomyces stellatus</name>
    <dbReference type="NCBI Taxonomy" id="120398"/>
    <lineage>
        <taxon>Eukaryota</taxon>
        <taxon>Sar</taxon>
        <taxon>Stramenopiles</taxon>
        <taxon>Oomycota</taxon>
        <taxon>Saprolegniomycetes</taxon>
        <taxon>Saprolegniales</taxon>
        <taxon>Verrucalvaceae</taxon>
        <taxon>Aphanomyces</taxon>
    </lineage>
</organism>
<evidence type="ECO:0000313" key="2">
    <source>
        <dbReference type="EMBL" id="KAF0699339.1"/>
    </source>
</evidence>
<name>A0A485KPK3_9STRA</name>
<keyword evidence="1" id="KW-0175">Coiled coil</keyword>
<evidence type="ECO:0000256" key="1">
    <source>
        <dbReference type="SAM" id="Coils"/>
    </source>
</evidence>